<proteinExistence type="predicted"/>
<evidence type="ECO:0000313" key="3">
    <source>
        <dbReference type="Proteomes" id="UP000818029"/>
    </source>
</evidence>
<evidence type="ECO:0000256" key="1">
    <source>
        <dbReference type="SAM" id="MobiDB-lite"/>
    </source>
</evidence>
<feature type="domain" description="Retrovirus-related Pol polyprotein from transposon TNT 1-94-like beta-barrel" evidence="2">
    <location>
        <begin position="197"/>
        <end position="276"/>
    </location>
</feature>
<feature type="compositionally biased region" description="Basic and acidic residues" evidence="1">
    <location>
        <begin position="119"/>
        <end position="134"/>
    </location>
</feature>
<sequence>METVRQVPSPVRSSANRHRGPSPATAWLSGADTGGGAGGGRGQLALGAAAKELETVKQYSDRIMVVVNSIKLLGKQFSEARIVEKEQKKASRQEEHQEGAFQAKSKPTLSSSGYKGKKTWPDKSRRDGTRRRPDVQYNVCKQMGHVEKVCRKKGKYKQNQPQQPRTEAQVAEEGCDQEEQVFVVSCSTFKRKITKGWLIYSGCTNHMTPDAAIFKSIDRSFKTGVKVGNGQYIKAEGKGDLLIDTPSGTKLVSNVLFIPEIDRSLQSIVQLLEKAYSIVFKGKKYLISGPSGSKLMSAIMTDKSFVVD</sequence>
<feature type="compositionally biased region" description="Basic and acidic residues" evidence="1">
    <location>
        <begin position="88"/>
        <end position="98"/>
    </location>
</feature>
<feature type="region of interest" description="Disordered" evidence="1">
    <location>
        <begin position="88"/>
        <end position="136"/>
    </location>
</feature>
<dbReference type="GeneID" id="107895391"/>
<dbReference type="KEGG" id="ghi:107895391"/>
<name>A0A1U8IIF6_GOSHI</name>
<dbReference type="RefSeq" id="XP_016676168.1">
    <property type="nucleotide sequence ID" value="XM_016820679.1"/>
</dbReference>
<evidence type="ECO:0000259" key="2">
    <source>
        <dbReference type="Pfam" id="PF22936"/>
    </source>
</evidence>
<accession>A0A1U8IIF6</accession>
<dbReference type="AlphaFoldDB" id="A0A1U8IIF6"/>
<dbReference type="InterPro" id="IPR054722">
    <property type="entry name" value="PolX-like_BBD"/>
</dbReference>
<reference evidence="3" key="1">
    <citation type="journal article" date="2020" name="Nat. Genet.">
        <title>Genomic diversifications of five Gossypium allopolyploid species and their impact on cotton improvement.</title>
        <authorList>
            <person name="Chen Z.J."/>
            <person name="Sreedasyam A."/>
            <person name="Ando A."/>
            <person name="Song Q."/>
            <person name="De Santiago L.M."/>
            <person name="Hulse-Kemp A.M."/>
            <person name="Ding M."/>
            <person name="Ye W."/>
            <person name="Kirkbride R.C."/>
            <person name="Jenkins J."/>
            <person name="Plott C."/>
            <person name="Lovell J."/>
            <person name="Lin Y.M."/>
            <person name="Vaughn R."/>
            <person name="Liu B."/>
            <person name="Simpson S."/>
            <person name="Scheffler B.E."/>
            <person name="Wen L."/>
            <person name="Saski C.A."/>
            <person name="Grover C.E."/>
            <person name="Hu G."/>
            <person name="Conover J.L."/>
            <person name="Carlson J.W."/>
            <person name="Shu S."/>
            <person name="Boston L.B."/>
            <person name="Williams M."/>
            <person name="Peterson D.G."/>
            <person name="McGee K."/>
            <person name="Jones D.C."/>
            <person name="Wendel J.F."/>
            <person name="Stelly D.M."/>
            <person name="Grimwood J."/>
            <person name="Schmutz J."/>
        </authorList>
    </citation>
    <scope>NUCLEOTIDE SEQUENCE [LARGE SCALE GENOMIC DNA]</scope>
    <source>
        <strain evidence="3">cv. TM-1</strain>
    </source>
</reference>
<feature type="region of interest" description="Disordered" evidence="1">
    <location>
        <begin position="1"/>
        <end position="35"/>
    </location>
</feature>
<gene>
    <name evidence="4" type="primary">LOC107895391</name>
</gene>
<organism evidence="3 4">
    <name type="scientific">Gossypium hirsutum</name>
    <name type="common">Upland cotton</name>
    <name type="synonym">Gossypium mexicanum</name>
    <dbReference type="NCBI Taxonomy" id="3635"/>
    <lineage>
        <taxon>Eukaryota</taxon>
        <taxon>Viridiplantae</taxon>
        <taxon>Streptophyta</taxon>
        <taxon>Embryophyta</taxon>
        <taxon>Tracheophyta</taxon>
        <taxon>Spermatophyta</taxon>
        <taxon>Magnoliopsida</taxon>
        <taxon>eudicotyledons</taxon>
        <taxon>Gunneridae</taxon>
        <taxon>Pentapetalae</taxon>
        <taxon>rosids</taxon>
        <taxon>malvids</taxon>
        <taxon>Malvales</taxon>
        <taxon>Malvaceae</taxon>
        <taxon>Malvoideae</taxon>
        <taxon>Gossypium</taxon>
    </lineage>
</organism>
<keyword evidence="3" id="KW-1185">Reference proteome</keyword>
<evidence type="ECO:0000313" key="4">
    <source>
        <dbReference type="RefSeq" id="XP_016676168.1"/>
    </source>
</evidence>
<reference evidence="4" key="2">
    <citation type="submission" date="2025-08" db="UniProtKB">
        <authorList>
            <consortium name="RefSeq"/>
        </authorList>
    </citation>
    <scope>IDENTIFICATION</scope>
</reference>
<dbReference type="Proteomes" id="UP000818029">
    <property type="component" value="Chromosome A10"/>
</dbReference>
<dbReference type="PaxDb" id="3635-A0A1U8IIF6"/>
<protein>
    <recommendedName>
        <fullName evidence="2">Retrovirus-related Pol polyprotein from transposon TNT 1-94-like beta-barrel domain-containing protein</fullName>
    </recommendedName>
</protein>
<dbReference type="Pfam" id="PF22936">
    <property type="entry name" value="Pol_BBD"/>
    <property type="match status" value="1"/>
</dbReference>